<dbReference type="InterPro" id="IPR001647">
    <property type="entry name" value="HTH_TetR"/>
</dbReference>
<dbReference type="PANTHER" id="PTHR43479">
    <property type="entry name" value="ACREF/ENVCD OPERON REPRESSOR-RELATED"/>
    <property type="match status" value="1"/>
</dbReference>
<dbReference type="PRINTS" id="PR00455">
    <property type="entry name" value="HTHTETR"/>
</dbReference>
<reference evidence="4 5" key="1">
    <citation type="submission" date="2017-02" db="EMBL/GenBank/DDBJ databases">
        <authorList>
            <person name="Peterson S.W."/>
        </authorList>
    </citation>
    <scope>NUCLEOTIDE SEQUENCE [LARGE SCALE GENOMIC DNA]</scope>
    <source>
        <strain evidence="4 5">M1</strain>
    </source>
</reference>
<dbReference type="AlphaFoldDB" id="A0A1T5LC89"/>
<dbReference type="Gene3D" id="1.10.357.10">
    <property type="entry name" value="Tetracycline Repressor, domain 2"/>
    <property type="match status" value="1"/>
</dbReference>
<dbReference type="RefSeq" id="WP_079492302.1">
    <property type="nucleotide sequence ID" value="NZ_FUZT01000006.1"/>
</dbReference>
<dbReference type="PANTHER" id="PTHR43479:SF11">
    <property type="entry name" value="ACREF_ENVCD OPERON REPRESSOR-RELATED"/>
    <property type="match status" value="1"/>
</dbReference>
<protein>
    <submittedName>
        <fullName evidence="4">Transcriptional regulator, TetR family</fullName>
    </submittedName>
</protein>
<feature type="domain" description="HTH tetR-type" evidence="3">
    <location>
        <begin position="8"/>
        <end position="68"/>
    </location>
</feature>
<dbReference type="GO" id="GO:0003677">
    <property type="term" value="F:DNA binding"/>
    <property type="evidence" value="ECO:0007669"/>
    <property type="project" value="UniProtKB-UniRule"/>
</dbReference>
<proteinExistence type="predicted"/>
<dbReference type="STRING" id="36842.SAMN02194393_02738"/>
<gene>
    <name evidence="4" type="ORF">SAMN02194393_02738</name>
</gene>
<dbReference type="PROSITE" id="PS50977">
    <property type="entry name" value="HTH_TETR_2"/>
    <property type="match status" value="1"/>
</dbReference>
<feature type="DNA-binding region" description="H-T-H motif" evidence="2">
    <location>
        <begin position="31"/>
        <end position="50"/>
    </location>
</feature>
<dbReference type="InterPro" id="IPR036271">
    <property type="entry name" value="Tet_transcr_reg_TetR-rel_C_sf"/>
</dbReference>
<dbReference type="InterPro" id="IPR050624">
    <property type="entry name" value="HTH-type_Tx_Regulator"/>
</dbReference>
<evidence type="ECO:0000256" key="1">
    <source>
        <dbReference type="ARBA" id="ARBA00023125"/>
    </source>
</evidence>
<dbReference type="InterPro" id="IPR023772">
    <property type="entry name" value="DNA-bd_HTH_TetR-type_CS"/>
</dbReference>
<evidence type="ECO:0000259" key="3">
    <source>
        <dbReference type="PROSITE" id="PS50977"/>
    </source>
</evidence>
<dbReference type="Pfam" id="PF00440">
    <property type="entry name" value="TetR_N"/>
    <property type="match status" value="1"/>
</dbReference>
<evidence type="ECO:0000313" key="4">
    <source>
        <dbReference type="EMBL" id="SKC73514.1"/>
    </source>
</evidence>
<dbReference type="OrthoDB" id="9814200at2"/>
<dbReference type="InterPro" id="IPR009057">
    <property type="entry name" value="Homeodomain-like_sf"/>
</dbReference>
<dbReference type="PROSITE" id="PS01081">
    <property type="entry name" value="HTH_TETR_1"/>
    <property type="match status" value="1"/>
</dbReference>
<dbReference type="SUPFAM" id="SSF48498">
    <property type="entry name" value="Tetracyclin repressor-like, C-terminal domain"/>
    <property type="match status" value="1"/>
</dbReference>
<keyword evidence="1 2" id="KW-0238">DNA-binding</keyword>
<sequence>MWTAKKGDERKKEFIETAIEMFIIKGYEKTSINDILKAINITKGAFYYYFDSKEELLDTIVDHLTQEMQASIETISNKDDLCAIDKFDHIFHAANQLRRDNASFYRQLYDLQKKDENAYIAKKFMQKVLDVNAKYIQSIIEQGIKEGVFNTTNPQEMAELYIRLTSLCKEKIATFITDPSFEDNSHAGYKKINDLILFYQNTLERALGAPSGTLNFIIND</sequence>
<dbReference type="Proteomes" id="UP000190285">
    <property type="component" value="Unassembled WGS sequence"/>
</dbReference>
<dbReference type="SUPFAM" id="SSF46689">
    <property type="entry name" value="Homeodomain-like"/>
    <property type="match status" value="1"/>
</dbReference>
<evidence type="ECO:0000256" key="2">
    <source>
        <dbReference type="PROSITE-ProRule" id="PRU00335"/>
    </source>
</evidence>
<dbReference type="EMBL" id="FUZT01000006">
    <property type="protein sequence ID" value="SKC73514.1"/>
    <property type="molecule type" value="Genomic_DNA"/>
</dbReference>
<organism evidence="4 5">
    <name type="scientific">Maledivibacter halophilus</name>
    <dbReference type="NCBI Taxonomy" id="36842"/>
    <lineage>
        <taxon>Bacteria</taxon>
        <taxon>Bacillati</taxon>
        <taxon>Bacillota</taxon>
        <taxon>Clostridia</taxon>
        <taxon>Peptostreptococcales</taxon>
        <taxon>Caminicellaceae</taxon>
        <taxon>Maledivibacter</taxon>
    </lineage>
</organism>
<accession>A0A1T5LC89</accession>
<name>A0A1T5LC89_9FIRM</name>
<keyword evidence="5" id="KW-1185">Reference proteome</keyword>
<evidence type="ECO:0000313" key="5">
    <source>
        <dbReference type="Proteomes" id="UP000190285"/>
    </source>
</evidence>